<feature type="modified residue" description="4-aspartylphosphate" evidence="2">
    <location>
        <position position="56"/>
    </location>
</feature>
<proteinExistence type="predicted"/>
<dbReference type="Proteomes" id="UP000178432">
    <property type="component" value="Unassembled WGS sequence"/>
</dbReference>
<evidence type="ECO:0000313" key="5">
    <source>
        <dbReference type="Proteomes" id="UP000178432"/>
    </source>
</evidence>
<sequence length="125" mass="14084">MPKKQFKILIVEDEPFLLELYDAKLTQEGFDAVKAGDGQAGLSLARLEMPDLILLDILMPKVDGYEMLKKLKADGKTKKIPVVIFSNLSQREEIEKGLKLGAKDFIIKSSVTPSELVNKIKKYFK</sequence>
<evidence type="ECO:0000256" key="1">
    <source>
        <dbReference type="ARBA" id="ARBA00022553"/>
    </source>
</evidence>
<dbReference type="SMART" id="SM00448">
    <property type="entry name" value="REC"/>
    <property type="match status" value="1"/>
</dbReference>
<comment type="caution">
    <text evidence="4">The sequence shown here is derived from an EMBL/GenBank/DDBJ whole genome shotgun (WGS) entry which is preliminary data.</text>
</comment>
<dbReference type="EMBL" id="MHIF01000036">
    <property type="protein sequence ID" value="OGY47442.1"/>
    <property type="molecule type" value="Genomic_DNA"/>
</dbReference>
<keyword evidence="1 2" id="KW-0597">Phosphoprotein</keyword>
<dbReference type="AlphaFoldDB" id="A0A1G1Y556"/>
<dbReference type="GO" id="GO:0000160">
    <property type="term" value="P:phosphorelay signal transduction system"/>
    <property type="evidence" value="ECO:0007669"/>
    <property type="project" value="InterPro"/>
</dbReference>
<reference evidence="4 5" key="1">
    <citation type="journal article" date="2016" name="Nat. Commun.">
        <title>Thousands of microbial genomes shed light on interconnected biogeochemical processes in an aquifer system.</title>
        <authorList>
            <person name="Anantharaman K."/>
            <person name="Brown C.T."/>
            <person name="Hug L.A."/>
            <person name="Sharon I."/>
            <person name="Castelle C.J."/>
            <person name="Probst A.J."/>
            <person name="Thomas B.C."/>
            <person name="Singh A."/>
            <person name="Wilkins M.J."/>
            <person name="Karaoz U."/>
            <person name="Brodie E.L."/>
            <person name="Williams K.H."/>
            <person name="Hubbard S.S."/>
            <person name="Banfield J.F."/>
        </authorList>
    </citation>
    <scope>NUCLEOTIDE SEQUENCE [LARGE SCALE GENOMIC DNA]</scope>
</reference>
<dbReference type="PANTHER" id="PTHR44591">
    <property type="entry name" value="STRESS RESPONSE REGULATOR PROTEIN 1"/>
    <property type="match status" value="1"/>
</dbReference>
<dbReference type="Gene3D" id="3.40.50.2300">
    <property type="match status" value="1"/>
</dbReference>
<dbReference type="InterPro" id="IPR011006">
    <property type="entry name" value="CheY-like_superfamily"/>
</dbReference>
<dbReference type="Pfam" id="PF00072">
    <property type="entry name" value="Response_reg"/>
    <property type="match status" value="1"/>
</dbReference>
<protein>
    <recommendedName>
        <fullName evidence="3">Response regulatory domain-containing protein</fullName>
    </recommendedName>
</protein>
<dbReference type="SUPFAM" id="SSF52172">
    <property type="entry name" value="CheY-like"/>
    <property type="match status" value="1"/>
</dbReference>
<accession>A0A1G1Y556</accession>
<evidence type="ECO:0000259" key="3">
    <source>
        <dbReference type="PROSITE" id="PS50110"/>
    </source>
</evidence>
<gene>
    <name evidence="4" type="ORF">A2663_04255</name>
</gene>
<evidence type="ECO:0000313" key="4">
    <source>
        <dbReference type="EMBL" id="OGY47442.1"/>
    </source>
</evidence>
<feature type="domain" description="Response regulatory" evidence="3">
    <location>
        <begin position="7"/>
        <end position="123"/>
    </location>
</feature>
<name>A0A1G1Y556_9BACT</name>
<organism evidence="4 5">
    <name type="scientific">Candidatus Buchananbacteria bacterium RIFCSPHIGHO2_01_FULL_46_12</name>
    <dbReference type="NCBI Taxonomy" id="1797536"/>
    <lineage>
        <taxon>Bacteria</taxon>
        <taxon>Candidatus Buchananiibacteriota</taxon>
    </lineage>
</organism>
<dbReference type="InterPro" id="IPR050595">
    <property type="entry name" value="Bact_response_regulator"/>
</dbReference>
<dbReference type="InterPro" id="IPR001789">
    <property type="entry name" value="Sig_transdc_resp-reg_receiver"/>
</dbReference>
<dbReference type="PANTHER" id="PTHR44591:SF3">
    <property type="entry name" value="RESPONSE REGULATORY DOMAIN-CONTAINING PROTEIN"/>
    <property type="match status" value="1"/>
</dbReference>
<dbReference type="PROSITE" id="PS50110">
    <property type="entry name" value="RESPONSE_REGULATORY"/>
    <property type="match status" value="1"/>
</dbReference>
<evidence type="ECO:0000256" key="2">
    <source>
        <dbReference type="PROSITE-ProRule" id="PRU00169"/>
    </source>
</evidence>